<protein>
    <submittedName>
        <fullName evidence="2">Sensor domain-containing phosphodiesterase</fullName>
    </submittedName>
</protein>
<dbReference type="InterPro" id="IPR003018">
    <property type="entry name" value="GAF"/>
</dbReference>
<dbReference type="SUPFAM" id="SSF55073">
    <property type="entry name" value="Nucleotide cyclase"/>
    <property type="match status" value="1"/>
</dbReference>
<dbReference type="PANTHER" id="PTHR33121">
    <property type="entry name" value="CYCLIC DI-GMP PHOSPHODIESTERASE PDEF"/>
    <property type="match status" value="1"/>
</dbReference>
<evidence type="ECO:0000259" key="1">
    <source>
        <dbReference type="PROSITE" id="PS50883"/>
    </source>
</evidence>
<dbReference type="Pfam" id="PF01590">
    <property type="entry name" value="GAF"/>
    <property type="match status" value="1"/>
</dbReference>
<dbReference type="InterPro" id="IPR035919">
    <property type="entry name" value="EAL_sf"/>
</dbReference>
<sequence length="598" mass="65861">MSGTACRERLEEDRLNALQALNLLDTPPSESFDRITRMASQIFNLPISAVSLTDRDRQWFKSRIGVDHCSIPRDKAPCGQVAESAEVLVIPDFAQDAFYADSVLGRSGIRFYAGAPLVTREGYSLGALCVLGTEPRTVSPAEIAALTDLAAMVMAQIELQHAFGRVDPLSGLPSRNQFLDDLADLAAEHPNEARIAVLIDLGRPEQVSAYSRVMGPGRVDDLVREAARELRRLIGPGRKLYHTAATQFTFLAPRGARQDDYVRLLADEHRQARQRSITGMLLTSAIGVSVFKPCTTAPQDALRSLYSAVQDARSLHDLISVYSSVADEAYQRRYQLLQDFGPALRADDQLRLVFQPRIDLSTGRCIGAEALLRWDHPELGPVSPGEFVPVIELSPHAQAMTAFVLERALAQARCWQDAGHSLVMSVNISAANLIESGFGQSVEAGLRRHGLAPWQLELEVTESAIMQNAEQARRQLDLLAAAGIRLAIDDFGTGYSSLAYLQDIPAHVVKIDQSFVRKLADGERERSLVHSMIHLSHDLGYRVVAEGIETAEAADQVRAMACDEAQGYLFARPLEIGTFETWLREHEQDARYEPALAS</sequence>
<dbReference type="SMART" id="SM00065">
    <property type="entry name" value="GAF"/>
    <property type="match status" value="1"/>
</dbReference>
<dbReference type="SUPFAM" id="SSF141868">
    <property type="entry name" value="EAL domain-like"/>
    <property type="match status" value="1"/>
</dbReference>
<evidence type="ECO:0000313" key="2">
    <source>
        <dbReference type="EMBL" id="OHV17902.1"/>
    </source>
</evidence>
<dbReference type="InterPro" id="IPR029016">
    <property type="entry name" value="GAF-like_dom_sf"/>
</dbReference>
<dbReference type="EMBL" id="MNAO01000015">
    <property type="protein sequence ID" value="OHV17902.1"/>
    <property type="molecule type" value="Genomic_DNA"/>
</dbReference>
<gene>
    <name evidence="2" type="ORF">BK022_02610</name>
</gene>
<dbReference type="Gene3D" id="3.30.450.40">
    <property type="match status" value="1"/>
</dbReference>
<dbReference type="CDD" id="cd01948">
    <property type="entry name" value="EAL"/>
    <property type="match status" value="1"/>
</dbReference>
<dbReference type="Proteomes" id="UP000180215">
    <property type="component" value="Unassembled WGS sequence"/>
</dbReference>
<dbReference type="AlphaFoldDB" id="A0A1S1PBH1"/>
<accession>A0A1S1PBH1</accession>
<dbReference type="SMART" id="SM00052">
    <property type="entry name" value="EAL"/>
    <property type="match status" value="1"/>
</dbReference>
<dbReference type="InterPro" id="IPR050706">
    <property type="entry name" value="Cyclic-di-GMP_PDE-like"/>
</dbReference>
<organism evidence="2 3">
    <name type="scientific">Methylorubrum extorquens</name>
    <name type="common">Methylobacterium dichloromethanicum</name>
    <name type="synonym">Methylobacterium extorquens</name>
    <dbReference type="NCBI Taxonomy" id="408"/>
    <lineage>
        <taxon>Bacteria</taxon>
        <taxon>Pseudomonadati</taxon>
        <taxon>Pseudomonadota</taxon>
        <taxon>Alphaproteobacteria</taxon>
        <taxon>Hyphomicrobiales</taxon>
        <taxon>Methylobacteriaceae</taxon>
        <taxon>Methylorubrum</taxon>
    </lineage>
</organism>
<dbReference type="InterPro" id="IPR043128">
    <property type="entry name" value="Rev_trsase/Diguanyl_cyclase"/>
</dbReference>
<dbReference type="Gene3D" id="3.30.70.270">
    <property type="match status" value="1"/>
</dbReference>
<dbReference type="PANTHER" id="PTHR33121:SF19">
    <property type="entry name" value="CYCLIC DI-GMP PHOSPHODIESTERASE PA2567"/>
    <property type="match status" value="1"/>
</dbReference>
<reference evidence="2 3" key="1">
    <citation type="submission" date="2016-10" db="EMBL/GenBank/DDBJ databases">
        <title>Draft genome sequence of Methylobacterium extorquens CP3, a seed endophyte of Crotalaria pumila with plant growth-promoting and metal tolerance properties.</title>
        <authorList>
            <person name="Sanchez-Lopez A.S."/>
            <person name="Van Hamme J.D."/>
            <person name="Thijs S."/>
            <person name="Mcammond B.M."/>
            <person name="Stevens V."/>
            <person name="Gonzalez-Chavez M.D.C."/>
            <person name="Vangronsveld J."/>
        </authorList>
    </citation>
    <scope>NUCLEOTIDE SEQUENCE [LARGE SCALE GENOMIC DNA]</scope>
    <source>
        <strain evidence="2 3">CP3</strain>
    </source>
</reference>
<feature type="domain" description="EAL" evidence="1">
    <location>
        <begin position="333"/>
        <end position="587"/>
    </location>
</feature>
<evidence type="ECO:0000313" key="3">
    <source>
        <dbReference type="Proteomes" id="UP000180215"/>
    </source>
</evidence>
<dbReference type="Gene3D" id="3.20.20.450">
    <property type="entry name" value="EAL domain"/>
    <property type="match status" value="1"/>
</dbReference>
<dbReference type="InterPro" id="IPR001633">
    <property type="entry name" value="EAL_dom"/>
</dbReference>
<proteinExistence type="predicted"/>
<comment type="caution">
    <text evidence="2">The sequence shown here is derived from an EMBL/GenBank/DDBJ whole genome shotgun (WGS) entry which is preliminary data.</text>
</comment>
<name>A0A1S1PBH1_METEX</name>
<dbReference type="PROSITE" id="PS50883">
    <property type="entry name" value="EAL"/>
    <property type="match status" value="1"/>
</dbReference>
<dbReference type="Pfam" id="PF00563">
    <property type="entry name" value="EAL"/>
    <property type="match status" value="1"/>
</dbReference>
<dbReference type="InterPro" id="IPR029787">
    <property type="entry name" value="Nucleotide_cyclase"/>
</dbReference>
<dbReference type="SUPFAM" id="SSF55781">
    <property type="entry name" value="GAF domain-like"/>
    <property type="match status" value="1"/>
</dbReference>
<dbReference type="GO" id="GO:0071111">
    <property type="term" value="F:cyclic-guanylate-specific phosphodiesterase activity"/>
    <property type="evidence" value="ECO:0007669"/>
    <property type="project" value="InterPro"/>
</dbReference>